<dbReference type="Gene3D" id="1.20.1250.20">
    <property type="entry name" value="MFS general substrate transporter like domains"/>
    <property type="match status" value="1"/>
</dbReference>
<name>A0AA36FID3_OCTVU</name>
<gene>
    <name evidence="6" type="ORF">OCTVUL_1B006611</name>
</gene>
<proteinExistence type="predicted"/>
<sequence>MFRFSGGVIVNNNDIAPSYAGIVFGIANSFATTSGGISSLTTKALTPNVTMADDERQSGGVIVNNNDIAPSYSGIIFGIANTFATTSGSISPLSAKAFTPNGTQEEWQIVFALNATVCVVSTILYAILARGEIQDWAISEDSGSPVHLDDMNTNKSV</sequence>
<dbReference type="PANTHER" id="PTHR11662:SF399">
    <property type="entry name" value="FI19708P1-RELATED"/>
    <property type="match status" value="1"/>
</dbReference>
<dbReference type="GO" id="GO:0022857">
    <property type="term" value="F:transmembrane transporter activity"/>
    <property type="evidence" value="ECO:0007669"/>
    <property type="project" value="TreeGrafter"/>
</dbReference>
<evidence type="ECO:0000256" key="2">
    <source>
        <dbReference type="ARBA" id="ARBA00022692"/>
    </source>
</evidence>
<accession>A0AA36FID3</accession>
<feature type="transmembrane region" description="Helical" evidence="5">
    <location>
        <begin position="107"/>
        <end position="128"/>
    </location>
</feature>
<dbReference type="PANTHER" id="PTHR11662">
    <property type="entry name" value="SOLUTE CARRIER FAMILY 17"/>
    <property type="match status" value="1"/>
</dbReference>
<dbReference type="GO" id="GO:0016020">
    <property type="term" value="C:membrane"/>
    <property type="evidence" value="ECO:0007669"/>
    <property type="project" value="UniProtKB-SubCell"/>
</dbReference>
<evidence type="ECO:0000256" key="5">
    <source>
        <dbReference type="SAM" id="Phobius"/>
    </source>
</evidence>
<comment type="subcellular location">
    <subcellularLocation>
        <location evidence="1">Membrane</location>
        <topology evidence="1">Multi-pass membrane protein</topology>
    </subcellularLocation>
</comment>
<dbReference type="InterPro" id="IPR050382">
    <property type="entry name" value="MFS_Na/Anion_cotransporter"/>
</dbReference>
<keyword evidence="3 5" id="KW-1133">Transmembrane helix</keyword>
<evidence type="ECO:0000256" key="4">
    <source>
        <dbReference type="ARBA" id="ARBA00023136"/>
    </source>
</evidence>
<keyword evidence="7" id="KW-1185">Reference proteome</keyword>
<dbReference type="Proteomes" id="UP001162480">
    <property type="component" value="Chromosome 24"/>
</dbReference>
<dbReference type="AlphaFoldDB" id="A0AA36FID3"/>
<dbReference type="SUPFAM" id="SSF103473">
    <property type="entry name" value="MFS general substrate transporter"/>
    <property type="match status" value="1"/>
</dbReference>
<dbReference type="EMBL" id="OX597837">
    <property type="protein sequence ID" value="CAI9739910.1"/>
    <property type="molecule type" value="Genomic_DNA"/>
</dbReference>
<evidence type="ECO:0000313" key="7">
    <source>
        <dbReference type="Proteomes" id="UP001162480"/>
    </source>
</evidence>
<evidence type="ECO:0000256" key="3">
    <source>
        <dbReference type="ARBA" id="ARBA00022989"/>
    </source>
</evidence>
<evidence type="ECO:0000256" key="1">
    <source>
        <dbReference type="ARBA" id="ARBA00004141"/>
    </source>
</evidence>
<reference evidence="6" key="1">
    <citation type="submission" date="2023-08" db="EMBL/GenBank/DDBJ databases">
        <authorList>
            <person name="Alioto T."/>
            <person name="Alioto T."/>
            <person name="Gomez Garrido J."/>
        </authorList>
    </citation>
    <scope>NUCLEOTIDE SEQUENCE</scope>
</reference>
<keyword evidence="4 5" id="KW-0472">Membrane</keyword>
<protein>
    <submittedName>
        <fullName evidence="6">Uncharacterized protein</fullName>
    </submittedName>
</protein>
<organism evidence="6 7">
    <name type="scientific">Octopus vulgaris</name>
    <name type="common">Common octopus</name>
    <dbReference type="NCBI Taxonomy" id="6645"/>
    <lineage>
        <taxon>Eukaryota</taxon>
        <taxon>Metazoa</taxon>
        <taxon>Spiralia</taxon>
        <taxon>Lophotrochozoa</taxon>
        <taxon>Mollusca</taxon>
        <taxon>Cephalopoda</taxon>
        <taxon>Coleoidea</taxon>
        <taxon>Octopodiformes</taxon>
        <taxon>Octopoda</taxon>
        <taxon>Incirrata</taxon>
        <taxon>Octopodidae</taxon>
        <taxon>Octopus</taxon>
    </lineage>
</organism>
<evidence type="ECO:0000313" key="6">
    <source>
        <dbReference type="EMBL" id="CAI9739910.1"/>
    </source>
</evidence>
<dbReference type="GO" id="GO:0006820">
    <property type="term" value="P:monoatomic anion transport"/>
    <property type="evidence" value="ECO:0007669"/>
    <property type="project" value="TreeGrafter"/>
</dbReference>
<keyword evidence="2 5" id="KW-0812">Transmembrane</keyword>
<dbReference type="InterPro" id="IPR036259">
    <property type="entry name" value="MFS_trans_sf"/>
</dbReference>